<gene>
    <name evidence="2" type="ORF">RIdsm_02337</name>
    <name evidence="1" type="ORF">XM52_12740</name>
</gene>
<organism evidence="1 3">
    <name type="scientific">Roseovarius indicus</name>
    <dbReference type="NCBI Taxonomy" id="540747"/>
    <lineage>
        <taxon>Bacteria</taxon>
        <taxon>Pseudomonadati</taxon>
        <taxon>Pseudomonadota</taxon>
        <taxon>Alphaproteobacteria</taxon>
        <taxon>Rhodobacterales</taxon>
        <taxon>Roseobacteraceae</taxon>
        <taxon>Roseovarius</taxon>
    </lineage>
</organism>
<keyword evidence="3" id="KW-1185">Reference proteome</keyword>
<dbReference type="OrthoDB" id="9792155at2"/>
<sequence length="162" mass="17348">MTLSFVTRAMVLTAVTVAGWLYIAEHAGTWGEGEVMEGCEVAEVIDTRTVRLMCGEADRLVRLEGLGVPDVGEPGCDAELAHGALGRDRLRVLLEDGPLEWRRTGEPMEGVPGTPVPVRVTVGDENLADRLVREGLAVEAGGEGAKVNWCDRLGAPVEVEKD</sequence>
<dbReference type="Proteomes" id="UP000051401">
    <property type="component" value="Unassembled WGS sequence"/>
</dbReference>
<name>A0A0T5P871_9RHOB</name>
<evidence type="ECO:0008006" key="5">
    <source>
        <dbReference type="Google" id="ProtNLM"/>
    </source>
</evidence>
<dbReference type="EMBL" id="LAXI01000007">
    <property type="protein sequence ID" value="KRS17363.1"/>
    <property type="molecule type" value="Genomic_DNA"/>
</dbReference>
<accession>A0A0T5P871</accession>
<dbReference type="STRING" id="540747.SAMN04488031_1011006"/>
<reference evidence="1 3" key="1">
    <citation type="submission" date="2015-04" db="EMBL/GenBank/DDBJ databases">
        <title>The draft genome sequence of Roseovarius indicus B108T.</title>
        <authorList>
            <person name="Li G."/>
            <person name="Lai Q."/>
            <person name="Shao Z."/>
            <person name="Yan P."/>
        </authorList>
    </citation>
    <scope>NUCLEOTIDE SEQUENCE [LARGE SCALE GENOMIC DNA]</scope>
    <source>
        <strain evidence="1 3">B108</strain>
    </source>
</reference>
<dbReference type="Gene3D" id="2.40.50.90">
    <property type="match status" value="1"/>
</dbReference>
<evidence type="ECO:0000313" key="4">
    <source>
        <dbReference type="Proteomes" id="UP000325785"/>
    </source>
</evidence>
<dbReference type="EMBL" id="CP031598">
    <property type="protein sequence ID" value="QEW26537.1"/>
    <property type="molecule type" value="Genomic_DNA"/>
</dbReference>
<reference evidence="2 4" key="2">
    <citation type="submission" date="2018-08" db="EMBL/GenBank/DDBJ databases">
        <title>Genetic Globetrotter - A new plasmid hitch-hiking vast phylogenetic and geographic distances.</title>
        <authorList>
            <person name="Vollmers J."/>
            <person name="Petersen J."/>
        </authorList>
    </citation>
    <scope>NUCLEOTIDE SEQUENCE [LARGE SCALE GENOMIC DNA]</scope>
    <source>
        <strain evidence="2 4">DSM 26383</strain>
    </source>
</reference>
<dbReference type="AlphaFoldDB" id="A0A0T5P871"/>
<dbReference type="PATRIC" id="fig|540747.5.peg.5582"/>
<evidence type="ECO:0000313" key="1">
    <source>
        <dbReference type="EMBL" id="KRS17363.1"/>
    </source>
</evidence>
<evidence type="ECO:0000313" key="2">
    <source>
        <dbReference type="EMBL" id="QEW26537.1"/>
    </source>
</evidence>
<proteinExistence type="predicted"/>
<dbReference type="RefSeq" id="WP_057816527.1">
    <property type="nucleotide sequence ID" value="NZ_CP031598.1"/>
</dbReference>
<dbReference type="InterPro" id="IPR035437">
    <property type="entry name" value="SNase_OB-fold_sf"/>
</dbReference>
<dbReference type="Proteomes" id="UP000325785">
    <property type="component" value="Chromosome"/>
</dbReference>
<protein>
    <recommendedName>
        <fullName evidence="5">TNase-like domain-containing protein</fullName>
    </recommendedName>
</protein>
<dbReference type="KEGG" id="rid:RIdsm_02337"/>
<dbReference type="SUPFAM" id="SSF50199">
    <property type="entry name" value="Staphylococcal nuclease"/>
    <property type="match status" value="1"/>
</dbReference>
<evidence type="ECO:0000313" key="3">
    <source>
        <dbReference type="Proteomes" id="UP000051401"/>
    </source>
</evidence>